<keyword evidence="3 5" id="KW-0689">Ribosomal protein</keyword>
<accession>A0A0S1SKW5</accession>
<evidence type="ECO:0000256" key="4">
    <source>
        <dbReference type="ARBA" id="ARBA00023274"/>
    </source>
</evidence>
<evidence type="ECO:0000256" key="3">
    <source>
        <dbReference type="ARBA" id="ARBA00022980"/>
    </source>
</evidence>
<evidence type="ECO:0000259" key="7">
    <source>
        <dbReference type="Pfam" id="PF01386"/>
    </source>
</evidence>
<dbReference type="NCBIfam" id="TIGR00731">
    <property type="entry name" value="bL25_bact_ctc"/>
    <property type="match status" value="1"/>
</dbReference>
<dbReference type="PANTHER" id="PTHR33284:SF1">
    <property type="entry name" value="RIBOSOMAL PROTEIN L25_GLN-TRNA SYNTHETASE, ANTI-CODON-BINDING DOMAIN-CONTAINING PROTEIN"/>
    <property type="match status" value="1"/>
</dbReference>
<organism evidence="9 10">
    <name type="scientific">Candidatus Peribacter riflensis</name>
    <dbReference type="NCBI Taxonomy" id="1735162"/>
    <lineage>
        <taxon>Bacteria</taxon>
        <taxon>Candidatus Peregrinibacteriota</taxon>
        <taxon>Candidatus Peribacteria</taxon>
        <taxon>Candidatus Peribacterales</taxon>
        <taxon>Candidatus Peribacteraceae</taxon>
        <taxon>Candidatus Peribacter</taxon>
    </lineage>
</organism>
<dbReference type="GO" id="GO:0006412">
    <property type="term" value="P:translation"/>
    <property type="evidence" value="ECO:0007669"/>
    <property type="project" value="UniProtKB-UniRule"/>
</dbReference>
<dbReference type="SUPFAM" id="SSF50715">
    <property type="entry name" value="Ribosomal protein L25-like"/>
    <property type="match status" value="1"/>
</dbReference>
<dbReference type="Proteomes" id="UP000069135">
    <property type="component" value="Chromosome"/>
</dbReference>
<feature type="region of interest" description="Disordered" evidence="6">
    <location>
        <begin position="206"/>
        <end position="235"/>
    </location>
</feature>
<dbReference type="InterPro" id="IPR037121">
    <property type="entry name" value="Ribosomal_bL25_C"/>
</dbReference>
<comment type="function">
    <text evidence="5">This is one of the proteins that binds to the 5S RNA in the ribosome where it forms part of the central protuberance.</text>
</comment>
<dbReference type="GO" id="GO:0008097">
    <property type="term" value="F:5S rRNA binding"/>
    <property type="evidence" value="ECO:0007669"/>
    <property type="project" value="InterPro"/>
</dbReference>
<dbReference type="EMBL" id="CP013065">
    <property type="protein sequence ID" value="ALM13469.1"/>
    <property type="molecule type" value="Genomic_DNA"/>
</dbReference>
<evidence type="ECO:0000256" key="6">
    <source>
        <dbReference type="SAM" id="MobiDB-lite"/>
    </source>
</evidence>
<accession>A0A0S1SVT1</accession>
<keyword evidence="4 5" id="KW-0687">Ribonucleoprotein</keyword>
<evidence type="ECO:0000256" key="2">
    <source>
        <dbReference type="ARBA" id="ARBA00022884"/>
    </source>
</evidence>
<feature type="domain" description="Large ribosomal subunit protein bL25 L25" evidence="7">
    <location>
        <begin position="6"/>
        <end position="89"/>
    </location>
</feature>
<accession>A0A0S1SPP6</accession>
<accession>A0A0S1SVX5</accession>
<dbReference type="InterPro" id="IPR020056">
    <property type="entry name" value="Rbsml_bL25/Gln-tRNA_synth_N"/>
</dbReference>
<evidence type="ECO:0000256" key="5">
    <source>
        <dbReference type="HAMAP-Rule" id="MF_01334"/>
    </source>
</evidence>
<gene>
    <name evidence="5" type="primary">rplY</name>
    <name evidence="5" type="synonym">ctc</name>
    <name evidence="9" type="ORF">PeribacterD1_0799</name>
</gene>
<dbReference type="PANTHER" id="PTHR33284">
    <property type="entry name" value="RIBOSOMAL PROTEIN L25/GLN-TRNA SYNTHETASE, ANTI-CODON-BINDING DOMAIN-CONTAINING PROTEIN"/>
    <property type="match status" value="1"/>
</dbReference>
<evidence type="ECO:0000256" key="1">
    <source>
        <dbReference type="ARBA" id="ARBA00022730"/>
    </source>
</evidence>
<keyword evidence="2 5" id="KW-0694">RNA-binding</keyword>
<dbReference type="Gene3D" id="2.40.240.10">
    <property type="entry name" value="Ribosomal Protein L25, Chain P"/>
    <property type="match status" value="1"/>
</dbReference>
<dbReference type="Gene3D" id="2.170.120.20">
    <property type="entry name" value="Ribosomal protein L25, beta domain"/>
    <property type="match status" value="1"/>
</dbReference>
<evidence type="ECO:0000313" key="9">
    <source>
        <dbReference type="EMBL" id="ALM13469.1"/>
    </source>
</evidence>
<accession>A0A0S1SC74</accession>
<dbReference type="InterPro" id="IPR001021">
    <property type="entry name" value="Ribosomal_bL25_long"/>
</dbReference>
<evidence type="ECO:0000259" key="8">
    <source>
        <dbReference type="Pfam" id="PF14693"/>
    </source>
</evidence>
<feature type="compositionally biased region" description="Low complexity" evidence="6">
    <location>
        <begin position="206"/>
        <end position="225"/>
    </location>
</feature>
<proteinExistence type="inferred from homology"/>
<dbReference type="HAMAP" id="MF_01334">
    <property type="entry name" value="Ribosomal_bL25_CTC"/>
    <property type="match status" value="1"/>
</dbReference>
<dbReference type="STRING" id="1735162.PeribacterB2_0800"/>
<dbReference type="Pfam" id="PF01386">
    <property type="entry name" value="Ribosomal_L25p"/>
    <property type="match status" value="1"/>
</dbReference>
<dbReference type="CDD" id="cd00495">
    <property type="entry name" value="Ribosomal_L25_TL5_CTC"/>
    <property type="match status" value="1"/>
</dbReference>
<keyword evidence="1 5" id="KW-0699">rRNA-binding</keyword>
<reference evidence="10" key="1">
    <citation type="submission" date="2015-10" db="EMBL/GenBank/DDBJ databases">
        <title>Analysis of five complete genome sequences for members of the class Peribacteria in the recently recognized Peregrinibacteria bacterial phylum.</title>
        <authorList>
            <person name="Anantharaman K."/>
            <person name="Brown C.T."/>
            <person name="Burstein D."/>
            <person name="Castelle C.J."/>
            <person name="Probst A.J."/>
            <person name="Thomas B.C."/>
            <person name="Williams K.H."/>
            <person name="Banfield J.F."/>
        </authorList>
    </citation>
    <scope>NUCLEOTIDE SEQUENCE [LARGE SCALE GENOMIC DNA]</scope>
</reference>
<comment type="similarity">
    <text evidence="5">Belongs to the bacterial ribosomal protein bL25 family. CTC subfamily.</text>
</comment>
<sequence>MEMVPLKATARGEGSPNELRRKNTVPCILYGNKVQNAAFQCVSMELSKAYVKAGTNTLVDLDVDGKKVPVLFHEIQFDPVSGKIAHVDFYAVDLKKEIEAPVPVHFTGESLAVKEFAAVIVTVQNHVTVRCLPTALPHALEASLTKLAQLRDVLTVADLIVPAGVKVLDRADAVLVIAQEQRKEEEVVVAPAATAEGVPAEGAVAGAEGAPAAEGAAAPAAAAAPVKKEKKGKDE</sequence>
<dbReference type="AlphaFoldDB" id="A0A0S1SVX5"/>
<name>A0A0S1SVX5_9BACT</name>
<reference evidence="9 10" key="2">
    <citation type="journal article" date="2016" name="PeerJ">
        <title>Analysis of five complete genome sequences for members of the class Peribacteria in the recently recognized Peregrinibacteria bacterial phylum.</title>
        <authorList>
            <person name="Anantharaman K."/>
            <person name="Brown C.T."/>
            <person name="Burstein D."/>
            <person name="Castelle C.J."/>
            <person name="Probst A.J."/>
            <person name="Thomas B.C."/>
            <person name="Williams K.H."/>
            <person name="Banfield J.F."/>
        </authorList>
    </citation>
    <scope>NUCLEOTIDE SEQUENCE [LARGE SCALE GENOMIC DNA]</scope>
    <source>
        <strain evidence="9">RIFOXYD1_FULL_PER-ii_59_16</strain>
    </source>
</reference>
<dbReference type="InterPro" id="IPR029751">
    <property type="entry name" value="Ribosomal_L25_dom"/>
</dbReference>
<dbReference type="InterPro" id="IPR020057">
    <property type="entry name" value="Ribosomal_bL25_b-dom"/>
</dbReference>
<dbReference type="Pfam" id="PF14693">
    <property type="entry name" value="Ribosomal_TL5_C"/>
    <property type="match status" value="1"/>
</dbReference>
<dbReference type="InterPro" id="IPR020930">
    <property type="entry name" value="Ribosomal_uL5_bac-type"/>
</dbReference>
<evidence type="ECO:0000313" key="10">
    <source>
        <dbReference type="Proteomes" id="UP000069135"/>
    </source>
</evidence>
<protein>
    <recommendedName>
        <fullName evidence="5">Large ribosomal subunit protein bL25</fullName>
    </recommendedName>
    <alternativeName>
        <fullName evidence="5">General stress protein CTC</fullName>
    </alternativeName>
</protein>
<dbReference type="GO" id="GO:0003735">
    <property type="term" value="F:structural constituent of ribosome"/>
    <property type="evidence" value="ECO:0007669"/>
    <property type="project" value="InterPro"/>
</dbReference>
<dbReference type="InterPro" id="IPR011035">
    <property type="entry name" value="Ribosomal_bL25/Gln-tRNA_synth"/>
</dbReference>
<comment type="subunit">
    <text evidence="5">Part of the 50S ribosomal subunit; part of the 5S rRNA/L5/L18/L25 subcomplex. Contacts the 5S rRNA. Binds to the 5S rRNA independently of L5 and L18.</text>
</comment>
<dbReference type="KEGG" id="prf:PeribacterA2_0798"/>
<dbReference type="GO" id="GO:0022625">
    <property type="term" value="C:cytosolic large ribosomal subunit"/>
    <property type="evidence" value="ECO:0007669"/>
    <property type="project" value="TreeGrafter"/>
</dbReference>
<feature type="domain" description="Large ribosomal subunit protein bL25 beta" evidence="8">
    <location>
        <begin position="98"/>
        <end position="179"/>
    </location>
</feature>